<proteinExistence type="predicted"/>
<evidence type="ECO:0000313" key="7">
    <source>
        <dbReference type="Proteomes" id="UP000315750"/>
    </source>
</evidence>
<dbReference type="Proteomes" id="UP000315750">
    <property type="component" value="Chromosome"/>
</dbReference>
<dbReference type="RefSeq" id="WP_145245456.1">
    <property type="nucleotide sequence ID" value="NZ_CP036278.1"/>
</dbReference>
<feature type="compositionally biased region" description="Low complexity" evidence="4">
    <location>
        <begin position="32"/>
        <end position="43"/>
    </location>
</feature>
<feature type="compositionally biased region" description="Basic and acidic residues" evidence="4">
    <location>
        <begin position="595"/>
        <end position="614"/>
    </location>
</feature>
<keyword evidence="2 3" id="KW-0802">TPR repeat</keyword>
<dbReference type="Pfam" id="PF14559">
    <property type="entry name" value="TPR_19"/>
    <property type="match status" value="1"/>
</dbReference>
<name>A0A518AIB4_9BACT</name>
<feature type="repeat" description="TPR" evidence="3">
    <location>
        <begin position="358"/>
        <end position="391"/>
    </location>
</feature>
<dbReference type="PANTHER" id="PTHR44858">
    <property type="entry name" value="TETRATRICOPEPTIDE REPEAT PROTEIN 6"/>
    <property type="match status" value="1"/>
</dbReference>
<dbReference type="InterPro" id="IPR019734">
    <property type="entry name" value="TPR_rpt"/>
</dbReference>
<dbReference type="InterPro" id="IPR011990">
    <property type="entry name" value="TPR-like_helical_dom_sf"/>
</dbReference>
<dbReference type="SMART" id="SM00028">
    <property type="entry name" value="TPR"/>
    <property type="match status" value="8"/>
</dbReference>
<evidence type="ECO:0000256" key="5">
    <source>
        <dbReference type="SAM" id="SignalP"/>
    </source>
</evidence>
<dbReference type="PROSITE" id="PS50005">
    <property type="entry name" value="TPR"/>
    <property type="match status" value="3"/>
</dbReference>
<organism evidence="6 7">
    <name type="scientific">Aeoliella mucimassa</name>
    <dbReference type="NCBI Taxonomy" id="2527972"/>
    <lineage>
        <taxon>Bacteria</taxon>
        <taxon>Pseudomonadati</taxon>
        <taxon>Planctomycetota</taxon>
        <taxon>Planctomycetia</taxon>
        <taxon>Pirellulales</taxon>
        <taxon>Lacipirellulaceae</taxon>
        <taxon>Aeoliella</taxon>
    </lineage>
</organism>
<feature type="repeat" description="TPR" evidence="3">
    <location>
        <begin position="460"/>
        <end position="493"/>
    </location>
</feature>
<feature type="chain" id="PRO_5021887614" evidence="5">
    <location>
        <begin position="27"/>
        <end position="628"/>
    </location>
</feature>
<dbReference type="PANTHER" id="PTHR44858:SF1">
    <property type="entry name" value="UDP-N-ACETYLGLUCOSAMINE--PEPTIDE N-ACETYLGLUCOSAMINYLTRANSFERASE SPINDLY-RELATED"/>
    <property type="match status" value="1"/>
</dbReference>
<dbReference type="AlphaFoldDB" id="A0A518AIB4"/>
<feature type="compositionally biased region" description="Polar residues" evidence="4">
    <location>
        <begin position="46"/>
        <end position="59"/>
    </location>
</feature>
<keyword evidence="1" id="KW-0677">Repeat</keyword>
<accession>A0A518AIB4</accession>
<dbReference type="EMBL" id="CP036278">
    <property type="protein sequence ID" value="QDU54481.1"/>
    <property type="molecule type" value="Genomic_DNA"/>
</dbReference>
<feature type="compositionally biased region" description="Basic and acidic residues" evidence="4">
    <location>
        <begin position="577"/>
        <end position="588"/>
    </location>
</feature>
<dbReference type="Gene3D" id="1.25.40.10">
    <property type="entry name" value="Tetratricopeptide repeat domain"/>
    <property type="match status" value="4"/>
</dbReference>
<protein>
    <submittedName>
        <fullName evidence="6">Tetratricopeptide repeat protein</fullName>
    </submittedName>
</protein>
<feature type="region of interest" description="Disordered" evidence="4">
    <location>
        <begin position="27"/>
        <end position="87"/>
    </location>
</feature>
<feature type="region of interest" description="Disordered" evidence="4">
    <location>
        <begin position="577"/>
        <end position="628"/>
    </location>
</feature>
<dbReference type="Pfam" id="PF13181">
    <property type="entry name" value="TPR_8"/>
    <property type="match status" value="2"/>
</dbReference>
<dbReference type="KEGG" id="amuc:Pan181_06630"/>
<dbReference type="GO" id="GO:0009279">
    <property type="term" value="C:cell outer membrane"/>
    <property type="evidence" value="ECO:0007669"/>
    <property type="project" value="TreeGrafter"/>
</dbReference>
<feature type="signal peptide" evidence="5">
    <location>
        <begin position="1"/>
        <end position="26"/>
    </location>
</feature>
<keyword evidence="5" id="KW-0732">Signal</keyword>
<evidence type="ECO:0000256" key="2">
    <source>
        <dbReference type="ARBA" id="ARBA00022803"/>
    </source>
</evidence>
<evidence type="ECO:0000313" key="6">
    <source>
        <dbReference type="EMBL" id="QDU54481.1"/>
    </source>
</evidence>
<dbReference type="GO" id="GO:0046813">
    <property type="term" value="P:receptor-mediated virion attachment to host cell"/>
    <property type="evidence" value="ECO:0007669"/>
    <property type="project" value="TreeGrafter"/>
</dbReference>
<sequence length="628" mass="69338" precursor="true">MSAARPLFWSFLILSAWLLSAVPSMADPTETPVPVDEQQVEPPAAESTSPENNSETAPSNDDAADNEASPEEDATPAEEAKPMPGQEDLDKATELKLTMNNGGDGRQISEVIQLLASALKKGLDDESTKFAQQMLASTLMERGKGLATVLLDQPVANAAQDPRWVQLRFIALSDLANAVKLDPTEFEGWILIGRLHLLPGGDQQSATTAFNKVIEAEDIAVTLKAEAYAYRAVSQEKDEDKLADLTKAIEMDAAEGKYRLMRARQLMVGDELDKALADIDAVIDVTPDNYEAHELRGMVLTEQGKSEEALQSFDRATELDAENIMPYLQRSELYGKLGNPEQGIAEATKAIDRNEDNLLGYLLRADLYLRNGQFEEALGDAQRVVKLRPTFAPAIFLKARIYDEMGNTPKALEQLETLSQLMPDSMEVNLQIAVYALKLEMPRKAIEALDRAIVINPEEALLYRYRGDSRLNIGEHVEAVKDYNKALELEPEDSGIMNNLAWTLATSPNDSVRDGKRAIELATKACELTNYQLPHILSTLAAAYAETGDFEAAKEWSQKAVNIGDPDDDAQLAEELESYKRGEPWREDKEEDAGEREGAEKPSVAEERRTELEKPSGSTPAPRRSIDF</sequence>
<dbReference type="SUPFAM" id="SSF48452">
    <property type="entry name" value="TPR-like"/>
    <property type="match status" value="1"/>
</dbReference>
<feature type="repeat" description="TPR" evidence="3">
    <location>
        <begin position="290"/>
        <end position="323"/>
    </location>
</feature>
<feature type="compositionally biased region" description="Acidic residues" evidence="4">
    <location>
        <begin position="62"/>
        <end position="76"/>
    </location>
</feature>
<reference evidence="6 7" key="1">
    <citation type="submission" date="2019-02" db="EMBL/GenBank/DDBJ databases">
        <title>Deep-cultivation of Planctomycetes and their phenomic and genomic characterization uncovers novel biology.</title>
        <authorList>
            <person name="Wiegand S."/>
            <person name="Jogler M."/>
            <person name="Boedeker C."/>
            <person name="Pinto D."/>
            <person name="Vollmers J."/>
            <person name="Rivas-Marin E."/>
            <person name="Kohn T."/>
            <person name="Peeters S.H."/>
            <person name="Heuer A."/>
            <person name="Rast P."/>
            <person name="Oberbeckmann S."/>
            <person name="Bunk B."/>
            <person name="Jeske O."/>
            <person name="Meyerdierks A."/>
            <person name="Storesund J.E."/>
            <person name="Kallscheuer N."/>
            <person name="Luecker S."/>
            <person name="Lage O.M."/>
            <person name="Pohl T."/>
            <person name="Merkel B.J."/>
            <person name="Hornburger P."/>
            <person name="Mueller R.-W."/>
            <person name="Bruemmer F."/>
            <person name="Labrenz M."/>
            <person name="Spormann A.M."/>
            <person name="Op den Camp H."/>
            <person name="Overmann J."/>
            <person name="Amann R."/>
            <person name="Jetten M.S.M."/>
            <person name="Mascher T."/>
            <person name="Medema M.H."/>
            <person name="Devos D.P."/>
            <person name="Kaster A.-K."/>
            <person name="Ovreas L."/>
            <person name="Rohde M."/>
            <person name="Galperin M.Y."/>
            <person name="Jogler C."/>
        </authorList>
    </citation>
    <scope>NUCLEOTIDE SEQUENCE [LARGE SCALE GENOMIC DNA]</scope>
    <source>
        <strain evidence="6 7">Pan181</strain>
    </source>
</reference>
<evidence type="ECO:0000256" key="3">
    <source>
        <dbReference type="PROSITE-ProRule" id="PRU00339"/>
    </source>
</evidence>
<evidence type="ECO:0000256" key="4">
    <source>
        <dbReference type="SAM" id="MobiDB-lite"/>
    </source>
</evidence>
<dbReference type="Pfam" id="PF13432">
    <property type="entry name" value="TPR_16"/>
    <property type="match status" value="2"/>
</dbReference>
<evidence type="ECO:0000256" key="1">
    <source>
        <dbReference type="ARBA" id="ARBA00022737"/>
    </source>
</evidence>
<gene>
    <name evidence="6" type="ORF">Pan181_06630</name>
</gene>
<keyword evidence="7" id="KW-1185">Reference proteome</keyword>
<dbReference type="InterPro" id="IPR050498">
    <property type="entry name" value="Ycf3"/>
</dbReference>
<dbReference type="OrthoDB" id="250076at2"/>